<organism evidence="1 2">
    <name type="scientific">Panagrolaimus sp. ES5</name>
    <dbReference type="NCBI Taxonomy" id="591445"/>
    <lineage>
        <taxon>Eukaryota</taxon>
        <taxon>Metazoa</taxon>
        <taxon>Ecdysozoa</taxon>
        <taxon>Nematoda</taxon>
        <taxon>Chromadorea</taxon>
        <taxon>Rhabditida</taxon>
        <taxon>Tylenchina</taxon>
        <taxon>Panagrolaimomorpha</taxon>
        <taxon>Panagrolaimoidea</taxon>
        <taxon>Panagrolaimidae</taxon>
        <taxon>Panagrolaimus</taxon>
    </lineage>
</organism>
<protein>
    <submittedName>
        <fullName evidence="2">Ubiquitin-like domain-containing protein</fullName>
    </submittedName>
</protein>
<reference evidence="2" key="1">
    <citation type="submission" date="2022-11" db="UniProtKB">
        <authorList>
            <consortium name="WormBaseParasite"/>
        </authorList>
    </citation>
    <scope>IDENTIFICATION</scope>
</reference>
<dbReference type="WBParaSite" id="ES5_v2.g25845.t1">
    <property type="protein sequence ID" value="ES5_v2.g25845.t1"/>
    <property type="gene ID" value="ES5_v2.g25845"/>
</dbReference>
<sequence>MPVYVRPTDSVQTIWRECSFSTGINGNSLKGKALFYKDTLLERQKNVSDYDISRGSIISLKTIASK</sequence>
<proteinExistence type="predicted"/>
<evidence type="ECO:0000313" key="2">
    <source>
        <dbReference type="WBParaSite" id="ES5_v2.g25845.t1"/>
    </source>
</evidence>
<accession>A0AC34G909</accession>
<name>A0AC34G909_9BILA</name>
<dbReference type="Proteomes" id="UP000887579">
    <property type="component" value="Unplaced"/>
</dbReference>
<evidence type="ECO:0000313" key="1">
    <source>
        <dbReference type="Proteomes" id="UP000887579"/>
    </source>
</evidence>